<dbReference type="AlphaFoldDB" id="A0AAV5QPQ3"/>
<dbReference type="Gene3D" id="2.40.50.140">
    <property type="entry name" value="Nucleic acid-binding proteins"/>
    <property type="match status" value="1"/>
</dbReference>
<accession>A0AAV5QPQ3</accession>
<sequence length="127" mass="13637">MELAIDPANLRSQFPSATAAKAVRVRILGAVESYSVSTMSLTISGIPSVVRNPQPVSVSLNLIHPGSVDSLVVYPGSLIELHGFYDGLQLSAFRIKSLDSKGFNDLELIGFLRRQCDGLVPLNHNGC</sequence>
<dbReference type="InterPro" id="IPR024222">
    <property type="entry name" value="Ten1_fungal"/>
</dbReference>
<comment type="caution">
    <text evidence="1">The sequence shown here is derived from an EMBL/GenBank/DDBJ whole genome shotgun (WGS) entry which is preliminary data.</text>
</comment>
<dbReference type="RefSeq" id="XP_064853129.1">
    <property type="nucleotide sequence ID" value="XM_064997057.1"/>
</dbReference>
<dbReference type="GO" id="GO:1990879">
    <property type="term" value="C:CST complex"/>
    <property type="evidence" value="ECO:0007669"/>
    <property type="project" value="InterPro"/>
</dbReference>
<protein>
    <submittedName>
        <fullName evidence="1">Uncharacterized protein</fullName>
    </submittedName>
</protein>
<gene>
    <name evidence="1" type="ORF">DASC09_034580</name>
</gene>
<dbReference type="InterPro" id="IPR012340">
    <property type="entry name" value="NA-bd_OB-fold"/>
</dbReference>
<proteinExistence type="predicted"/>
<dbReference type="GO" id="GO:0016233">
    <property type="term" value="P:telomere capping"/>
    <property type="evidence" value="ECO:0007669"/>
    <property type="project" value="InterPro"/>
</dbReference>
<dbReference type="EMBL" id="BTFZ01000011">
    <property type="protein sequence ID" value="GMM36133.1"/>
    <property type="molecule type" value="Genomic_DNA"/>
</dbReference>
<evidence type="ECO:0000313" key="2">
    <source>
        <dbReference type="Proteomes" id="UP001360560"/>
    </source>
</evidence>
<organism evidence="1 2">
    <name type="scientific">Saccharomycopsis crataegensis</name>
    <dbReference type="NCBI Taxonomy" id="43959"/>
    <lineage>
        <taxon>Eukaryota</taxon>
        <taxon>Fungi</taxon>
        <taxon>Dikarya</taxon>
        <taxon>Ascomycota</taxon>
        <taxon>Saccharomycotina</taxon>
        <taxon>Saccharomycetes</taxon>
        <taxon>Saccharomycopsidaceae</taxon>
        <taxon>Saccharomycopsis</taxon>
    </lineage>
</organism>
<keyword evidence="2" id="KW-1185">Reference proteome</keyword>
<name>A0AAV5QPQ3_9ASCO</name>
<dbReference type="Proteomes" id="UP001360560">
    <property type="component" value="Unassembled WGS sequence"/>
</dbReference>
<dbReference type="GeneID" id="90074108"/>
<reference evidence="1 2" key="1">
    <citation type="journal article" date="2023" name="Elife">
        <title>Identification of key yeast species and microbe-microbe interactions impacting larval growth of Drosophila in the wild.</title>
        <authorList>
            <person name="Mure A."/>
            <person name="Sugiura Y."/>
            <person name="Maeda R."/>
            <person name="Honda K."/>
            <person name="Sakurai N."/>
            <person name="Takahashi Y."/>
            <person name="Watada M."/>
            <person name="Katoh T."/>
            <person name="Gotoh A."/>
            <person name="Gotoh Y."/>
            <person name="Taniguchi I."/>
            <person name="Nakamura K."/>
            <person name="Hayashi T."/>
            <person name="Katayama T."/>
            <person name="Uemura T."/>
            <person name="Hattori Y."/>
        </authorList>
    </citation>
    <scope>NUCLEOTIDE SEQUENCE [LARGE SCALE GENOMIC DNA]</scope>
    <source>
        <strain evidence="1 2">SC-9</strain>
    </source>
</reference>
<dbReference type="GO" id="GO:0043047">
    <property type="term" value="F:single-stranded telomeric DNA binding"/>
    <property type="evidence" value="ECO:0007669"/>
    <property type="project" value="InterPro"/>
</dbReference>
<dbReference type="Pfam" id="PF12658">
    <property type="entry name" value="Ten1"/>
    <property type="match status" value="1"/>
</dbReference>
<evidence type="ECO:0000313" key="1">
    <source>
        <dbReference type="EMBL" id="GMM36133.1"/>
    </source>
</evidence>